<dbReference type="PROSITE" id="PS50893">
    <property type="entry name" value="ABC_TRANSPORTER_2"/>
    <property type="match status" value="1"/>
</dbReference>
<proteinExistence type="inferred from homology"/>
<dbReference type="GO" id="GO:0005886">
    <property type="term" value="C:plasma membrane"/>
    <property type="evidence" value="ECO:0007669"/>
    <property type="project" value="UniProtKB-SubCell"/>
</dbReference>
<dbReference type="FunFam" id="3.40.50.300:FF:000016">
    <property type="entry name" value="Oligopeptide ABC transporter ATP-binding component"/>
    <property type="match status" value="1"/>
</dbReference>
<evidence type="ECO:0000256" key="6">
    <source>
        <dbReference type="ARBA" id="ARBA00022840"/>
    </source>
</evidence>
<dbReference type="GO" id="GO:0016887">
    <property type="term" value="F:ATP hydrolysis activity"/>
    <property type="evidence" value="ECO:0007669"/>
    <property type="project" value="InterPro"/>
</dbReference>
<dbReference type="PANTHER" id="PTHR43297:SF2">
    <property type="entry name" value="DIPEPTIDE TRANSPORT ATP-BINDING PROTEIN DPPD"/>
    <property type="match status" value="1"/>
</dbReference>
<dbReference type="InterPro" id="IPR003439">
    <property type="entry name" value="ABC_transporter-like_ATP-bd"/>
</dbReference>
<keyword evidence="5" id="KW-0547">Nucleotide-binding</keyword>
<dbReference type="Pfam" id="PF00005">
    <property type="entry name" value="ABC_tran"/>
    <property type="match status" value="1"/>
</dbReference>
<dbReference type="SMART" id="SM00382">
    <property type="entry name" value="AAA"/>
    <property type="match status" value="1"/>
</dbReference>
<evidence type="ECO:0000313" key="9">
    <source>
        <dbReference type="EMBL" id="GEP53642.1"/>
    </source>
</evidence>
<dbReference type="PROSITE" id="PS00211">
    <property type="entry name" value="ABC_TRANSPORTER_1"/>
    <property type="match status" value="1"/>
</dbReference>
<dbReference type="RefSeq" id="WP_170302832.1">
    <property type="nucleotide sequence ID" value="NZ_BKAJ01000014.1"/>
</dbReference>
<keyword evidence="4" id="KW-1003">Cell membrane</keyword>
<dbReference type="AlphaFoldDB" id="A0A512N3T9"/>
<dbReference type="Pfam" id="PF08352">
    <property type="entry name" value="oligo_HPY"/>
    <property type="match status" value="1"/>
</dbReference>
<keyword evidence="6 9" id="KW-0067">ATP-binding</keyword>
<evidence type="ECO:0000259" key="8">
    <source>
        <dbReference type="PROSITE" id="PS50893"/>
    </source>
</evidence>
<reference evidence="9 10" key="1">
    <citation type="submission" date="2019-07" db="EMBL/GenBank/DDBJ databases">
        <title>Whole genome shotgun sequence of Reyranella soli NBRC 108950.</title>
        <authorList>
            <person name="Hosoyama A."/>
            <person name="Uohara A."/>
            <person name="Ohji S."/>
            <person name="Ichikawa N."/>
        </authorList>
    </citation>
    <scope>NUCLEOTIDE SEQUENCE [LARGE SCALE GENOMIC DNA]</scope>
    <source>
        <strain evidence="9 10">NBRC 108950</strain>
    </source>
</reference>
<dbReference type="NCBIfam" id="TIGR01727">
    <property type="entry name" value="oligo_HPY"/>
    <property type="match status" value="1"/>
</dbReference>
<dbReference type="GO" id="GO:0005524">
    <property type="term" value="F:ATP binding"/>
    <property type="evidence" value="ECO:0007669"/>
    <property type="project" value="UniProtKB-KW"/>
</dbReference>
<evidence type="ECO:0000256" key="4">
    <source>
        <dbReference type="ARBA" id="ARBA00022475"/>
    </source>
</evidence>
<dbReference type="InterPro" id="IPR050388">
    <property type="entry name" value="ABC_Ni/Peptide_Import"/>
</dbReference>
<dbReference type="InterPro" id="IPR017871">
    <property type="entry name" value="ABC_transporter-like_CS"/>
</dbReference>
<keyword evidence="10" id="KW-1185">Reference proteome</keyword>
<dbReference type="InterPro" id="IPR027417">
    <property type="entry name" value="P-loop_NTPase"/>
</dbReference>
<gene>
    <name evidence="9" type="ORF">RSO01_08080</name>
</gene>
<organism evidence="9 10">
    <name type="scientific">Reyranella soli</name>
    <dbReference type="NCBI Taxonomy" id="1230389"/>
    <lineage>
        <taxon>Bacteria</taxon>
        <taxon>Pseudomonadati</taxon>
        <taxon>Pseudomonadota</taxon>
        <taxon>Alphaproteobacteria</taxon>
        <taxon>Hyphomicrobiales</taxon>
        <taxon>Reyranellaceae</taxon>
        <taxon>Reyranella</taxon>
    </lineage>
</organism>
<accession>A0A512N3T9</accession>
<evidence type="ECO:0000256" key="7">
    <source>
        <dbReference type="ARBA" id="ARBA00023136"/>
    </source>
</evidence>
<comment type="subcellular location">
    <subcellularLocation>
        <location evidence="1">Cell inner membrane</location>
        <topology evidence="1">Peripheral membrane protein</topology>
    </subcellularLocation>
</comment>
<feature type="domain" description="ABC transporter" evidence="8">
    <location>
        <begin position="4"/>
        <end position="255"/>
    </location>
</feature>
<dbReference type="PANTHER" id="PTHR43297">
    <property type="entry name" value="OLIGOPEPTIDE TRANSPORT ATP-BINDING PROTEIN APPD"/>
    <property type="match status" value="1"/>
</dbReference>
<evidence type="ECO:0000256" key="3">
    <source>
        <dbReference type="ARBA" id="ARBA00022448"/>
    </source>
</evidence>
<keyword evidence="3" id="KW-0813">Transport</keyword>
<comment type="caution">
    <text evidence="9">The sequence shown here is derived from an EMBL/GenBank/DDBJ whole genome shotgun (WGS) entry which is preliminary data.</text>
</comment>
<protein>
    <submittedName>
        <fullName evidence="9">ABC transporter ATP-binding protein</fullName>
    </submittedName>
</protein>
<dbReference type="EMBL" id="BKAJ01000014">
    <property type="protein sequence ID" value="GEP53642.1"/>
    <property type="molecule type" value="Genomic_DNA"/>
</dbReference>
<dbReference type="InterPro" id="IPR003593">
    <property type="entry name" value="AAA+_ATPase"/>
</dbReference>
<evidence type="ECO:0000313" key="10">
    <source>
        <dbReference type="Proteomes" id="UP000321058"/>
    </source>
</evidence>
<evidence type="ECO:0000256" key="2">
    <source>
        <dbReference type="ARBA" id="ARBA00005417"/>
    </source>
</evidence>
<dbReference type="CDD" id="cd03257">
    <property type="entry name" value="ABC_NikE_OppD_transporters"/>
    <property type="match status" value="1"/>
</dbReference>
<dbReference type="GO" id="GO:0015833">
    <property type="term" value="P:peptide transport"/>
    <property type="evidence" value="ECO:0007669"/>
    <property type="project" value="InterPro"/>
</dbReference>
<evidence type="ECO:0000256" key="5">
    <source>
        <dbReference type="ARBA" id="ARBA00022741"/>
    </source>
</evidence>
<dbReference type="SUPFAM" id="SSF52540">
    <property type="entry name" value="P-loop containing nucleoside triphosphate hydrolases"/>
    <property type="match status" value="1"/>
</dbReference>
<dbReference type="Proteomes" id="UP000321058">
    <property type="component" value="Unassembled WGS sequence"/>
</dbReference>
<keyword evidence="7" id="KW-0472">Membrane</keyword>
<dbReference type="GO" id="GO:0055085">
    <property type="term" value="P:transmembrane transport"/>
    <property type="evidence" value="ECO:0007669"/>
    <property type="project" value="UniProtKB-ARBA"/>
</dbReference>
<dbReference type="InterPro" id="IPR013563">
    <property type="entry name" value="Oligopep_ABC_C"/>
</dbReference>
<evidence type="ECO:0000256" key="1">
    <source>
        <dbReference type="ARBA" id="ARBA00004417"/>
    </source>
</evidence>
<comment type="similarity">
    <text evidence="2">Belongs to the ABC transporter superfamily.</text>
</comment>
<sequence>MPLLSVRNLQTRFATDRGIVRAVNGVSFDLEEGEVLGLVGESGSGKSVTALSIMRLVPEPPGKVTADSLTLEGTDLLRLSEADAREIRGSRMAMIFQDPMRSLNPVLTIGRQLTEVLRRHQKLSGTAARRRAIELLETVGIPMAEKRLAAYPHQFSGGMRQRVMIAIALSCNPRLLIADEATTALDVTIQAQIIDLVKRLQRERGTSVIWISHDLGVVAGLCDRVNVMYAGNVVETAPIRELFHRPSHGYTLGLMGSTPRVDGSGTARLTPIEGMPPNLIDPIPLCPFLPRCRVSVPACQARPPERREFGVGHWASCLADLAK</sequence>
<name>A0A512N3T9_9HYPH</name>
<dbReference type="Gene3D" id="3.40.50.300">
    <property type="entry name" value="P-loop containing nucleotide triphosphate hydrolases"/>
    <property type="match status" value="1"/>
</dbReference>